<feature type="compositionally biased region" description="Basic and acidic residues" evidence="1">
    <location>
        <begin position="82"/>
        <end position="98"/>
    </location>
</feature>
<gene>
    <name evidence="2" type="ORF">PIB30_104982</name>
</gene>
<keyword evidence="3" id="KW-1185">Reference proteome</keyword>
<feature type="region of interest" description="Disordered" evidence="1">
    <location>
        <begin position="34"/>
        <end position="109"/>
    </location>
</feature>
<comment type="caution">
    <text evidence="2">The sequence shown here is derived from an EMBL/GenBank/DDBJ whole genome shotgun (WGS) entry which is preliminary data.</text>
</comment>
<organism evidence="2 3">
    <name type="scientific">Stylosanthes scabra</name>
    <dbReference type="NCBI Taxonomy" id="79078"/>
    <lineage>
        <taxon>Eukaryota</taxon>
        <taxon>Viridiplantae</taxon>
        <taxon>Streptophyta</taxon>
        <taxon>Embryophyta</taxon>
        <taxon>Tracheophyta</taxon>
        <taxon>Spermatophyta</taxon>
        <taxon>Magnoliopsida</taxon>
        <taxon>eudicotyledons</taxon>
        <taxon>Gunneridae</taxon>
        <taxon>Pentapetalae</taxon>
        <taxon>rosids</taxon>
        <taxon>fabids</taxon>
        <taxon>Fabales</taxon>
        <taxon>Fabaceae</taxon>
        <taxon>Papilionoideae</taxon>
        <taxon>50 kb inversion clade</taxon>
        <taxon>dalbergioids sensu lato</taxon>
        <taxon>Dalbergieae</taxon>
        <taxon>Pterocarpus clade</taxon>
        <taxon>Stylosanthes</taxon>
    </lineage>
</organism>
<dbReference type="EMBL" id="JASCZI010245399">
    <property type="protein sequence ID" value="MED6214627.1"/>
    <property type="molecule type" value="Genomic_DNA"/>
</dbReference>
<evidence type="ECO:0000313" key="2">
    <source>
        <dbReference type="EMBL" id="MED6214627.1"/>
    </source>
</evidence>
<dbReference type="Proteomes" id="UP001341840">
    <property type="component" value="Unassembled WGS sequence"/>
</dbReference>
<evidence type="ECO:0000313" key="3">
    <source>
        <dbReference type="Proteomes" id="UP001341840"/>
    </source>
</evidence>
<feature type="compositionally biased region" description="Low complexity" evidence="1">
    <location>
        <begin position="37"/>
        <end position="59"/>
    </location>
</feature>
<sequence>MEEALRPIYQEQKEFRDFQRRTETQLSTITELLTRLTTQPTTTNNPNTSQPSSSSGIPSQPLPNPKGGLNAITLRSGANLEEIPRVTLDKEDGHKENEVIVEDVVEEEE</sequence>
<accession>A0ABU6YY15</accession>
<protein>
    <submittedName>
        <fullName evidence="2">Uncharacterized protein</fullName>
    </submittedName>
</protein>
<feature type="compositionally biased region" description="Acidic residues" evidence="1">
    <location>
        <begin position="99"/>
        <end position="109"/>
    </location>
</feature>
<name>A0ABU6YY15_9FABA</name>
<proteinExistence type="predicted"/>
<reference evidence="2 3" key="1">
    <citation type="journal article" date="2023" name="Plants (Basel)">
        <title>Bridging the Gap: Combining Genomics and Transcriptomics Approaches to Understand Stylosanthes scabra, an Orphan Legume from the Brazilian Caatinga.</title>
        <authorList>
            <person name="Ferreira-Neto J.R.C."/>
            <person name="da Silva M.D."/>
            <person name="Binneck E."/>
            <person name="de Melo N.F."/>
            <person name="da Silva R.H."/>
            <person name="de Melo A.L.T.M."/>
            <person name="Pandolfi V."/>
            <person name="Bustamante F.O."/>
            <person name="Brasileiro-Vidal A.C."/>
            <person name="Benko-Iseppon A.M."/>
        </authorList>
    </citation>
    <scope>NUCLEOTIDE SEQUENCE [LARGE SCALE GENOMIC DNA]</scope>
    <source>
        <tissue evidence="2">Leaves</tissue>
    </source>
</reference>
<evidence type="ECO:0000256" key="1">
    <source>
        <dbReference type="SAM" id="MobiDB-lite"/>
    </source>
</evidence>